<name>A0A6I8LRD5_9PSEU</name>
<dbReference type="SUPFAM" id="SSF52540">
    <property type="entry name" value="P-loop containing nucleoside triphosphate hydrolases"/>
    <property type="match status" value="1"/>
</dbReference>
<evidence type="ECO:0000256" key="1">
    <source>
        <dbReference type="PROSITE-ProRule" id="PRU00339"/>
    </source>
</evidence>
<dbReference type="RefSeq" id="WP_155543451.1">
    <property type="nucleotide sequence ID" value="NZ_CABVGP010000001.1"/>
</dbReference>
<dbReference type="PANTHER" id="PTHR47691">
    <property type="entry name" value="REGULATOR-RELATED"/>
    <property type="match status" value="1"/>
</dbReference>
<dbReference type="PROSITE" id="PS50005">
    <property type="entry name" value="TPR"/>
    <property type="match status" value="1"/>
</dbReference>
<dbReference type="InterPro" id="IPR019734">
    <property type="entry name" value="TPR_rpt"/>
</dbReference>
<dbReference type="AlphaFoldDB" id="A0A6I8LRD5"/>
<sequence>MAFTEPPDPGHARTLDELVAQLRLLKTWAGGPSYAQIAERVNRLWTAAGRPPGERTARTTVADCFKTGRARPNTDLVLAVVEVLHPAPGYVAAWQEMLRVIRSRAEAATFVQAQLGLPETIPHFTGRRAELARLSAVLGDAAGGQVAAIAGMAGVGKTGLAVHAAHALLRTGRFDNALFVNLRGFHPDPGRPPVDPAAVLDSFLRLLGVPGHAVPADLPGKQRLYRERSAGRRLLVVLDNARGEDEVRPLLPDERGGPVLVTSRSALSGLTGAVQVRLDVLDPDEAVAYLRRTVGAERVDREPGVARRITAELGHLPLALTLAALRMTAPAHRSWRLADHLERLEQRRAHLRLDNAVDASISLSYDQLGEPEQRALRLLALHPGADLDAYGIAALAGADLAEATRTADRLAAASLVRRRGADRLELHDLVRAFAMARAQDEDVSAGRRAALARLLDYYAFAAVTAMDRYAPRVREHLPRVPDPGLPVPPLTDRAEAAAWLDAERANLVGAGVHGVASGHAGLLSRILFRYLQTGGYLSEALVLHTSAAESADPVARGHALVSLAATHGQVGRYEVATRCAGQALACFRGAEDRWGECRALGTLGAIASWDTDFARSAGFLREALTLAREVGDRSGERTALTNLGYVHGRLGRSAEALEFHERALTIDQQVGDPSDTGRTLLNIGDTHLRSGRHAEARGYFRRATAIAEQAGDRDLHVEALLCLADASAELGRTDHARATHECALAMAVDLGSLHQAARAHTGLARALTALGDPVRARHHWLAARDHHRELGLPEPAEITAGVGGPVTAGG</sequence>
<dbReference type="SUPFAM" id="SSF48452">
    <property type="entry name" value="TPR-like"/>
    <property type="match status" value="2"/>
</dbReference>
<keyword evidence="1" id="KW-0802">TPR repeat</keyword>
<gene>
    <name evidence="2" type="ORF">AA23TX_03478</name>
</gene>
<feature type="repeat" description="TPR" evidence="1">
    <location>
        <begin position="637"/>
        <end position="670"/>
    </location>
</feature>
<dbReference type="GO" id="GO:0043531">
    <property type="term" value="F:ADP binding"/>
    <property type="evidence" value="ECO:0007669"/>
    <property type="project" value="InterPro"/>
</dbReference>
<evidence type="ECO:0000313" key="2">
    <source>
        <dbReference type="EMBL" id="VVJ18457.1"/>
    </source>
</evidence>
<dbReference type="SMART" id="SM00028">
    <property type="entry name" value="TPR"/>
    <property type="match status" value="6"/>
</dbReference>
<evidence type="ECO:0000313" key="3">
    <source>
        <dbReference type="Proteomes" id="UP000399805"/>
    </source>
</evidence>
<dbReference type="InterPro" id="IPR011990">
    <property type="entry name" value="TPR-like_helical_dom_sf"/>
</dbReference>
<dbReference type="Proteomes" id="UP000399805">
    <property type="component" value="Unassembled WGS sequence"/>
</dbReference>
<dbReference type="PRINTS" id="PR00364">
    <property type="entry name" value="DISEASERSIST"/>
</dbReference>
<dbReference type="Pfam" id="PF13424">
    <property type="entry name" value="TPR_12"/>
    <property type="match status" value="1"/>
</dbReference>
<organism evidence="2 3">
    <name type="scientific">Amycolatopsis camponoti</name>
    <dbReference type="NCBI Taxonomy" id="2606593"/>
    <lineage>
        <taxon>Bacteria</taxon>
        <taxon>Bacillati</taxon>
        <taxon>Actinomycetota</taxon>
        <taxon>Actinomycetes</taxon>
        <taxon>Pseudonocardiales</taxon>
        <taxon>Pseudonocardiaceae</taxon>
        <taxon>Amycolatopsis</taxon>
    </lineage>
</organism>
<proteinExistence type="predicted"/>
<protein>
    <submittedName>
        <fullName evidence="2">Transcriptional regulator</fullName>
    </submittedName>
</protein>
<keyword evidence="3" id="KW-1185">Reference proteome</keyword>
<dbReference type="EMBL" id="CABVGP010000001">
    <property type="protein sequence ID" value="VVJ18457.1"/>
    <property type="molecule type" value="Genomic_DNA"/>
</dbReference>
<accession>A0A6I8LRD5</accession>
<dbReference type="Gene3D" id="1.25.40.10">
    <property type="entry name" value="Tetratricopeptide repeat domain"/>
    <property type="match status" value="1"/>
</dbReference>
<dbReference type="Gene3D" id="3.40.50.300">
    <property type="entry name" value="P-loop containing nucleotide triphosphate hydrolases"/>
    <property type="match status" value="1"/>
</dbReference>
<reference evidence="2 3" key="1">
    <citation type="submission" date="2019-09" db="EMBL/GenBank/DDBJ databases">
        <authorList>
            <person name="Leyn A S."/>
        </authorList>
    </citation>
    <scope>NUCLEOTIDE SEQUENCE [LARGE SCALE GENOMIC DNA]</scope>
    <source>
        <strain evidence="2">AA231_1</strain>
    </source>
</reference>
<dbReference type="PANTHER" id="PTHR47691:SF3">
    <property type="entry name" value="HTH-TYPE TRANSCRIPTIONAL REGULATOR RV0890C-RELATED"/>
    <property type="match status" value="1"/>
</dbReference>
<dbReference type="InterPro" id="IPR027417">
    <property type="entry name" value="P-loop_NTPase"/>
</dbReference>